<organism evidence="6 7">
    <name type="scientific">Apatococcus lobatus</name>
    <dbReference type="NCBI Taxonomy" id="904363"/>
    <lineage>
        <taxon>Eukaryota</taxon>
        <taxon>Viridiplantae</taxon>
        <taxon>Chlorophyta</taxon>
        <taxon>core chlorophytes</taxon>
        <taxon>Trebouxiophyceae</taxon>
        <taxon>Chlorellales</taxon>
        <taxon>Chlorellaceae</taxon>
        <taxon>Apatococcus</taxon>
    </lineage>
</organism>
<dbReference type="PANTHER" id="PTHR31042">
    <property type="entry name" value="CORE-2/I-BRANCHING BETA-1,6-N-ACETYLGLUCOSAMINYLTRANSFERASE FAMILY PROTEIN-RELATED"/>
    <property type="match status" value="1"/>
</dbReference>
<evidence type="ECO:0000256" key="1">
    <source>
        <dbReference type="ARBA" id="ARBA00004606"/>
    </source>
</evidence>
<evidence type="ECO:0000256" key="3">
    <source>
        <dbReference type="ARBA" id="ARBA00022679"/>
    </source>
</evidence>
<keyword evidence="2" id="KW-0328">Glycosyltransferase</keyword>
<gene>
    <name evidence="6" type="ORF">WJX74_002664</name>
</gene>
<sequence length="470" mass="52925">MKGALEYEEGLVDVPKLPEDYHNLLSQAAGAMVVNCSGWSLTRTPGHMDVREKHVETGHATKDECADAIRAPKVALLFQTQAGMPHAQLWQQWLGSIADLLPLDSIRDEACRPQPLVDMVTLSRTCFQSPVLPAHQRQHLFSIYLHNPPDQAAFPQDHVFFQTEVQGRVPAFMGHQPRTIAVKKLLEVALWEPLNQRFVTLSEASIPLYPPEVVYRQLLSETFSRINACDSKGLPHAAVMQRHDRKDSRWQPAMAGFGIPKEMWRRHHQRLSLTRAHAWLAALDDHIIKAFEGLCESLPDKPAGTCYSDEHYISTLLSYHSQDIHTDCLGLVANDTWSTSPPANQQNRPAFDQPLQPQITMELLLNMRRPSMHCMYDVAIVSAARTFGTFLDAFAPGPVQYDARALHLECPLFGDGFRAETVPQLQQAVFCPRGRDVLQILPCSMAEAASKYTGQHQPHHHPVRHSAMEY</sequence>
<evidence type="ECO:0000256" key="4">
    <source>
        <dbReference type="ARBA" id="ARBA00023136"/>
    </source>
</evidence>
<keyword evidence="3" id="KW-0808">Transferase</keyword>
<proteinExistence type="predicted"/>
<evidence type="ECO:0000256" key="5">
    <source>
        <dbReference type="ARBA" id="ARBA00023180"/>
    </source>
</evidence>
<dbReference type="EMBL" id="JALJOS010000010">
    <property type="protein sequence ID" value="KAK9833682.1"/>
    <property type="molecule type" value="Genomic_DNA"/>
</dbReference>
<dbReference type="PANTHER" id="PTHR31042:SF77">
    <property type="entry name" value="GLYCOSYLTRANSFERASE"/>
    <property type="match status" value="1"/>
</dbReference>
<dbReference type="InterPro" id="IPR003406">
    <property type="entry name" value="Glyco_trans_14"/>
</dbReference>
<dbReference type="Pfam" id="PF02485">
    <property type="entry name" value="Branch"/>
    <property type="match status" value="1"/>
</dbReference>
<reference evidence="6 7" key="1">
    <citation type="journal article" date="2024" name="Nat. Commun.">
        <title>Phylogenomics reveals the evolutionary origins of lichenization in chlorophyte algae.</title>
        <authorList>
            <person name="Puginier C."/>
            <person name="Libourel C."/>
            <person name="Otte J."/>
            <person name="Skaloud P."/>
            <person name="Haon M."/>
            <person name="Grisel S."/>
            <person name="Petersen M."/>
            <person name="Berrin J.G."/>
            <person name="Delaux P.M."/>
            <person name="Dal Grande F."/>
            <person name="Keller J."/>
        </authorList>
    </citation>
    <scope>NUCLEOTIDE SEQUENCE [LARGE SCALE GENOMIC DNA]</scope>
    <source>
        <strain evidence="6 7">SAG 2145</strain>
    </source>
</reference>
<dbReference type="GO" id="GO:0016757">
    <property type="term" value="F:glycosyltransferase activity"/>
    <property type="evidence" value="ECO:0007669"/>
    <property type="project" value="UniProtKB-KW"/>
</dbReference>
<dbReference type="AlphaFoldDB" id="A0AAW1RIY8"/>
<keyword evidence="5" id="KW-0325">Glycoprotein</keyword>
<comment type="subcellular location">
    <subcellularLocation>
        <location evidence="1">Membrane</location>
        <topology evidence="1">Single-pass type II membrane protein</topology>
    </subcellularLocation>
</comment>
<dbReference type="GO" id="GO:0016020">
    <property type="term" value="C:membrane"/>
    <property type="evidence" value="ECO:0007669"/>
    <property type="project" value="UniProtKB-SubCell"/>
</dbReference>
<keyword evidence="4" id="KW-0472">Membrane</keyword>
<evidence type="ECO:0000313" key="7">
    <source>
        <dbReference type="Proteomes" id="UP001438707"/>
    </source>
</evidence>
<dbReference type="InterPro" id="IPR044174">
    <property type="entry name" value="BC10-like"/>
</dbReference>
<evidence type="ECO:0000256" key="2">
    <source>
        <dbReference type="ARBA" id="ARBA00022676"/>
    </source>
</evidence>
<accession>A0AAW1RIY8</accession>
<protein>
    <submittedName>
        <fullName evidence="6">Uncharacterized protein</fullName>
    </submittedName>
</protein>
<name>A0AAW1RIY8_9CHLO</name>
<comment type="caution">
    <text evidence="6">The sequence shown here is derived from an EMBL/GenBank/DDBJ whole genome shotgun (WGS) entry which is preliminary data.</text>
</comment>
<dbReference type="Proteomes" id="UP001438707">
    <property type="component" value="Unassembled WGS sequence"/>
</dbReference>
<keyword evidence="7" id="KW-1185">Reference proteome</keyword>
<evidence type="ECO:0000313" key="6">
    <source>
        <dbReference type="EMBL" id="KAK9833682.1"/>
    </source>
</evidence>